<accession>A0A0R3TV85</accession>
<dbReference type="WBParaSite" id="HNAJ_0001172201-mRNA-1">
    <property type="protein sequence ID" value="HNAJ_0001172201-mRNA-1"/>
    <property type="gene ID" value="HNAJ_0001172201"/>
</dbReference>
<evidence type="ECO:0000313" key="1">
    <source>
        <dbReference type="WBParaSite" id="HNAJ_0001172201-mRNA-1"/>
    </source>
</evidence>
<organism evidence="1">
    <name type="scientific">Rodentolepis nana</name>
    <name type="common">Dwarf tapeworm</name>
    <name type="synonym">Hymenolepis nana</name>
    <dbReference type="NCBI Taxonomy" id="102285"/>
    <lineage>
        <taxon>Eukaryota</taxon>
        <taxon>Metazoa</taxon>
        <taxon>Spiralia</taxon>
        <taxon>Lophotrochozoa</taxon>
        <taxon>Platyhelminthes</taxon>
        <taxon>Cestoda</taxon>
        <taxon>Eucestoda</taxon>
        <taxon>Cyclophyllidea</taxon>
        <taxon>Hymenolepididae</taxon>
        <taxon>Rodentolepis</taxon>
    </lineage>
</organism>
<name>A0A0R3TV85_RODNA</name>
<reference evidence="1" key="1">
    <citation type="submission" date="2017-02" db="UniProtKB">
        <authorList>
            <consortium name="WormBaseParasite"/>
        </authorList>
    </citation>
    <scope>IDENTIFICATION</scope>
</reference>
<dbReference type="AlphaFoldDB" id="A0A0R3TV85"/>
<sequence length="122" mass="13932">LQYHVDCEHEICFVLNDRNSLEAQKEDIPIKPPTRMDASILRECCGKEFSFDSRRLGDKFHAKTYRKPPAMQMLIETGHKGDAVADKAATRPPLHPIEEVTVTTKPVEKNLLNKQQTKQCQS</sequence>
<proteinExistence type="predicted"/>
<protein>
    <submittedName>
        <fullName evidence="1">DBR1 domain-containing protein</fullName>
    </submittedName>
</protein>